<comment type="subunit">
    <text evidence="2 11">Tetramer of two alpha and two beta subunits.</text>
</comment>
<accession>A0A1G2CNT6</accession>
<dbReference type="HAMAP" id="MF_00283">
    <property type="entry name" value="Phe_tRNA_synth_beta1"/>
    <property type="match status" value="1"/>
</dbReference>
<evidence type="ECO:0000256" key="5">
    <source>
        <dbReference type="ARBA" id="ARBA00022741"/>
    </source>
</evidence>
<dbReference type="GO" id="GO:0009328">
    <property type="term" value="C:phenylalanine-tRNA ligase complex"/>
    <property type="evidence" value="ECO:0007669"/>
    <property type="project" value="TreeGrafter"/>
</dbReference>
<evidence type="ECO:0000256" key="2">
    <source>
        <dbReference type="ARBA" id="ARBA00011209"/>
    </source>
</evidence>
<dbReference type="Gene3D" id="3.30.56.10">
    <property type="match status" value="2"/>
</dbReference>
<dbReference type="Proteomes" id="UP000177587">
    <property type="component" value="Unassembled WGS sequence"/>
</dbReference>
<evidence type="ECO:0000256" key="11">
    <source>
        <dbReference type="HAMAP-Rule" id="MF_00283"/>
    </source>
</evidence>
<dbReference type="SUPFAM" id="SSF55681">
    <property type="entry name" value="Class II aaRS and biotin synthetases"/>
    <property type="match status" value="1"/>
</dbReference>
<dbReference type="SUPFAM" id="SSF46955">
    <property type="entry name" value="Putative DNA-binding domain"/>
    <property type="match status" value="2"/>
</dbReference>
<comment type="cofactor">
    <cofactor evidence="11">
        <name>Mg(2+)</name>
        <dbReference type="ChEBI" id="CHEBI:18420"/>
    </cofactor>
    <text evidence="11">Binds 2 magnesium ions per tetramer.</text>
</comment>
<dbReference type="PANTHER" id="PTHR10947:SF0">
    <property type="entry name" value="PHENYLALANINE--TRNA LIGASE BETA SUBUNIT"/>
    <property type="match status" value="1"/>
</dbReference>
<keyword evidence="7 11" id="KW-0460">Magnesium</keyword>
<dbReference type="EC" id="6.1.1.20" evidence="11"/>
<evidence type="ECO:0000259" key="13">
    <source>
        <dbReference type="PROSITE" id="PS51483"/>
    </source>
</evidence>
<gene>
    <name evidence="11" type="primary">pheT</name>
    <name evidence="14" type="ORF">A2604_01050</name>
</gene>
<protein>
    <recommendedName>
        <fullName evidence="11">Phenylalanine--tRNA ligase beta subunit</fullName>
        <ecNumber evidence="11">6.1.1.20</ecNumber>
    </recommendedName>
    <alternativeName>
        <fullName evidence="11">Phenylalanyl-tRNA synthetase beta subunit</fullName>
        <shortName evidence="11">PheRS</shortName>
    </alternativeName>
</protein>
<evidence type="ECO:0000256" key="6">
    <source>
        <dbReference type="ARBA" id="ARBA00022840"/>
    </source>
</evidence>
<keyword evidence="9 11" id="KW-0030">Aminoacyl-tRNA synthetase</keyword>
<dbReference type="GO" id="GO:0006432">
    <property type="term" value="P:phenylalanyl-tRNA aminoacylation"/>
    <property type="evidence" value="ECO:0007669"/>
    <property type="project" value="UniProtKB-UniRule"/>
</dbReference>
<keyword evidence="6 11" id="KW-0067">ATP-binding</keyword>
<evidence type="ECO:0000256" key="9">
    <source>
        <dbReference type="ARBA" id="ARBA00023146"/>
    </source>
</evidence>
<dbReference type="EMBL" id="MHLG01000030">
    <property type="protein sequence ID" value="OGZ03043.1"/>
    <property type="molecule type" value="Genomic_DNA"/>
</dbReference>
<evidence type="ECO:0000259" key="12">
    <source>
        <dbReference type="PROSITE" id="PS51447"/>
    </source>
</evidence>
<dbReference type="Gene3D" id="3.30.70.380">
    <property type="entry name" value="Ferrodoxin-fold anticodon-binding domain"/>
    <property type="match status" value="1"/>
</dbReference>
<dbReference type="Pfam" id="PF17759">
    <property type="entry name" value="tRNA_synthFbeta"/>
    <property type="match status" value="1"/>
</dbReference>
<comment type="caution">
    <text evidence="14">The sequence shown here is derived from an EMBL/GenBank/DDBJ whole genome shotgun (WGS) entry which is preliminary data.</text>
</comment>
<dbReference type="InterPro" id="IPR005147">
    <property type="entry name" value="tRNA_synthase_B5-dom"/>
</dbReference>
<dbReference type="InterPro" id="IPR045060">
    <property type="entry name" value="Phe-tRNA-ligase_IIc_bsu"/>
</dbReference>
<dbReference type="InterPro" id="IPR009061">
    <property type="entry name" value="DNA-bd_dom_put_sf"/>
</dbReference>
<dbReference type="SMART" id="SM00873">
    <property type="entry name" value="B3_4"/>
    <property type="match status" value="1"/>
</dbReference>
<dbReference type="InterPro" id="IPR045864">
    <property type="entry name" value="aa-tRNA-synth_II/BPL/LPL"/>
</dbReference>
<dbReference type="GO" id="GO:0003723">
    <property type="term" value="F:RNA binding"/>
    <property type="evidence" value="ECO:0007669"/>
    <property type="project" value="InterPro"/>
</dbReference>
<dbReference type="Pfam" id="PF03483">
    <property type="entry name" value="B3_4"/>
    <property type="match status" value="1"/>
</dbReference>
<dbReference type="PANTHER" id="PTHR10947">
    <property type="entry name" value="PHENYLALANYL-TRNA SYNTHETASE BETA CHAIN AND LEUCINE-RICH REPEAT-CONTAINING PROTEIN 47"/>
    <property type="match status" value="1"/>
</dbReference>
<evidence type="ECO:0000256" key="1">
    <source>
        <dbReference type="ARBA" id="ARBA00008653"/>
    </source>
</evidence>
<dbReference type="AlphaFoldDB" id="A0A1G2CNT6"/>
<dbReference type="InterPro" id="IPR020825">
    <property type="entry name" value="Phe-tRNA_synthase-like_B3/B4"/>
</dbReference>
<dbReference type="NCBIfam" id="TIGR00472">
    <property type="entry name" value="pheT_bact"/>
    <property type="match status" value="1"/>
</dbReference>
<keyword evidence="11" id="KW-0963">Cytoplasm</keyword>
<dbReference type="InterPro" id="IPR004532">
    <property type="entry name" value="Phe-tRNA-ligase_IIc_bsu_bact"/>
</dbReference>
<dbReference type="Gene3D" id="3.30.930.10">
    <property type="entry name" value="Bira Bifunctional Protein, Domain 2"/>
    <property type="match status" value="1"/>
</dbReference>
<dbReference type="GO" id="GO:0000287">
    <property type="term" value="F:magnesium ion binding"/>
    <property type="evidence" value="ECO:0007669"/>
    <property type="project" value="UniProtKB-UniRule"/>
</dbReference>
<dbReference type="InterPro" id="IPR041616">
    <property type="entry name" value="PheRS_beta_core"/>
</dbReference>
<evidence type="ECO:0000313" key="14">
    <source>
        <dbReference type="EMBL" id="OGZ03043.1"/>
    </source>
</evidence>
<evidence type="ECO:0000256" key="8">
    <source>
        <dbReference type="ARBA" id="ARBA00022917"/>
    </source>
</evidence>
<dbReference type="SUPFAM" id="SSF54991">
    <property type="entry name" value="Anticodon-binding domain of PheRS"/>
    <property type="match status" value="1"/>
</dbReference>
<feature type="binding site" evidence="11">
    <location>
        <position position="342"/>
    </location>
    <ligand>
        <name>Mg(2+)</name>
        <dbReference type="ChEBI" id="CHEBI:18420"/>
        <note>shared with alpha subunit</note>
    </ligand>
</feature>
<dbReference type="GO" id="GO:0005524">
    <property type="term" value="F:ATP binding"/>
    <property type="evidence" value="ECO:0007669"/>
    <property type="project" value="UniProtKB-UniRule"/>
</dbReference>
<dbReference type="InterPro" id="IPR005146">
    <property type="entry name" value="B3/B4_tRNA-bd"/>
</dbReference>
<dbReference type="SUPFAM" id="SSF56037">
    <property type="entry name" value="PheT/TilS domain"/>
    <property type="match status" value="1"/>
</dbReference>
<keyword evidence="4 11" id="KW-0479">Metal-binding</keyword>
<evidence type="ECO:0000256" key="10">
    <source>
        <dbReference type="ARBA" id="ARBA00049255"/>
    </source>
</evidence>
<keyword evidence="3 11" id="KW-0436">Ligase</keyword>
<dbReference type="GO" id="GO:0004826">
    <property type="term" value="F:phenylalanine-tRNA ligase activity"/>
    <property type="evidence" value="ECO:0007669"/>
    <property type="project" value="UniProtKB-UniRule"/>
</dbReference>
<comment type="subcellular location">
    <subcellularLocation>
        <location evidence="11">Cytoplasm</location>
    </subcellularLocation>
</comment>
<keyword evidence="8 11" id="KW-0648">Protein biosynthesis</keyword>
<dbReference type="Gene3D" id="3.50.40.10">
    <property type="entry name" value="Phenylalanyl-trna Synthetase, Chain B, domain 3"/>
    <property type="match status" value="1"/>
</dbReference>
<comment type="catalytic activity">
    <reaction evidence="10 11">
        <text>tRNA(Phe) + L-phenylalanine + ATP = L-phenylalanyl-tRNA(Phe) + AMP + diphosphate + H(+)</text>
        <dbReference type="Rhea" id="RHEA:19413"/>
        <dbReference type="Rhea" id="RHEA-COMP:9668"/>
        <dbReference type="Rhea" id="RHEA-COMP:9699"/>
        <dbReference type="ChEBI" id="CHEBI:15378"/>
        <dbReference type="ChEBI" id="CHEBI:30616"/>
        <dbReference type="ChEBI" id="CHEBI:33019"/>
        <dbReference type="ChEBI" id="CHEBI:58095"/>
        <dbReference type="ChEBI" id="CHEBI:78442"/>
        <dbReference type="ChEBI" id="CHEBI:78531"/>
        <dbReference type="ChEBI" id="CHEBI:456215"/>
        <dbReference type="EC" id="6.1.1.20"/>
    </reaction>
</comment>
<dbReference type="Pfam" id="PF03147">
    <property type="entry name" value="FDX-ACB"/>
    <property type="match status" value="1"/>
</dbReference>
<feature type="domain" description="FDX-ACB" evidence="12">
    <location>
        <begin position="558"/>
        <end position="650"/>
    </location>
</feature>
<feature type="domain" description="B5" evidence="13">
    <location>
        <begin position="288"/>
        <end position="364"/>
    </location>
</feature>
<dbReference type="InterPro" id="IPR036690">
    <property type="entry name" value="Fdx_antiC-bd_sf"/>
</dbReference>
<dbReference type="Pfam" id="PF03484">
    <property type="entry name" value="B5"/>
    <property type="match status" value="1"/>
</dbReference>
<dbReference type="STRING" id="1798656.A2604_01050"/>
<dbReference type="InterPro" id="IPR005121">
    <property type="entry name" value="Fdx_antiC-bd"/>
</dbReference>
<dbReference type="PROSITE" id="PS51483">
    <property type="entry name" value="B5"/>
    <property type="match status" value="1"/>
</dbReference>
<name>A0A1G2CNT6_9BACT</name>
<sequence>MKFSYKLLKKIYPGVGSKKEITTDLTMGLFEVDDVLSDSLDIKVLPNRFSDAASHYGIARELGALKGKKIVFPKEDLGQDLGDKLKVEIKDKKGCFRYIGVVMEVENSESSPAYIKEVLEDCGLRPINLVVDVMNYAMLLTGQPMHAFDYEKVAKGGRKLAEKEIIVRRAKKGEKIETLDGKKMELGEDVLVIADVDGPLAIAGIKGGKRAEVNEKTKKIIIEAASFNQEVIYKVAKKIGITTDASIRFSHNLSSELASFGMSEAIKILKKEAKGKEGVILDVYPKKEKKKEIIFDLEKFKNFTGIDISLAEISKKLELLGFSARKKSAHILGVTTLVFRNDVENFIDLAEEVVRLYGIYKIEKQPLEKMILSEKEEKIISFKEEAKDILSGLGLDEVYNYSFYGKNVGENFVELANPAAEDKRFLRESLLALLRKNVLDNFRFFSEVKIFEVGKVFSWDKNEILEKTNLGIAVAAKKASVFFKMKGILEEFFRKIGVAEVEFKEEKEELLVLYEGNKIGRVFEENLNGSGEKVSLAEICLDNLSGSAFSLKKFEEIVKYPSVVRDVSFLVDDSIRAEKIFGVLKKEEKGEVKSISLIDFYEGKNLGNKKSMTLRINMQSGKRSLTDEEAGEMVKKIVEVLKSNFRAEIR</sequence>
<keyword evidence="5 11" id="KW-0547">Nucleotide-binding</keyword>
<dbReference type="SMART" id="SM00874">
    <property type="entry name" value="B5"/>
    <property type="match status" value="1"/>
</dbReference>
<feature type="binding site" evidence="11">
    <location>
        <position position="352"/>
    </location>
    <ligand>
        <name>Mg(2+)</name>
        <dbReference type="ChEBI" id="CHEBI:18420"/>
        <note>shared with alpha subunit</note>
    </ligand>
</feature>
<evidence type="ECO:0000256" key="4">
    <source>
        <dbReference type="ARBA" id="ARBA00022723"/>
    </source>
</evidence>
<comment type="similarity">
    <text evidence="1 11">Belongs to the phenylalanyl-tRNA synthetase beta subunit family. Type 1 subfamily.</text>
</comment>
<evidence type="ECO:0000313" key="15">
    <source>
        <dbReference type="Proteomes" id="UP000177587"/>
    </source>
</evidence>
<feature type="binding site" evidence="11">
    <location>
        <position position="348"/>
    </location>
    <ligand>
        <name>Mg(2+)</name>
        <dbReference type="ChEBI" id="CHEBI:18420"/>
        <note>shared with alpha subunit</note>
    </ligand>
</feature>
<dbReference type="PROSITE" id="PS51447">
    <property type="entry name" value="FDX_ACB"/>
    <property type="match status" value="1"/>
</dbReference>
<reference evidence="14 15" key="1">
    <citation type="journal article" date="2016" name="Nat. Commun.">
        <title>Thousands of microbial genomes shed light on interconnected biogeochemical processes in an aquifer system.</title>
        <authorList>
            <person name="Anantharaman K."/>
            <person name="Brown C.T."/>
            <person name="Hug L.A."/>
            <person name="Sharon I."/>
            <person name="Castelle C.J."/>
            <person name="Probst A.J."/>
            <person name="Thomas B.C."/>
            <person name="Singh A."/>
            <person name="Wilkins M.J."/>
            <person name="Karaoz U."/>
            <person name="Brodie E.L."/>
            <person name="Williams K.H."/>
            <person name="Hubbard S.S."/>
            <person name="Banfield J.F."/>
        </authorList>
    </citation>
    <scope>NUCLEOTIDE SEQUENCE [LARGE SCALE GENOMIC DNA]</scope>
</reference>
<evidence type="ECO:0000256" key="7">
    <source>
        <dbReference type="ARBA" id="ARBA00022842"/>
    </source>
</evidence>
<proteinExistence type="inferred from homology"/>
<dbReference type="SMART" id="SM00896">
    <property type="entry name" value="FDX-ACB"/>
    <property type="match status" value="1"/>
</dbReference>
<evidence type="ECO:0000256" key="3">
    <source>
        <dbReference type="ARBA" id="ARBA00022598"/>
    </source>
</evidence>
<feature type="binding site" evidence="11">
    <location>
        <position position="351"/>
    </location>
    <ligand>
        <name>Mg(2+)</name>
        <dbReference type="ChEBI" id="CHEBI:18420"/>
        <note>shared with alpha subunit</note>
    </ligand>
</feature>
<organism evidence="14 15">
    <name type="scientific">Candidatus Liptonbacteria bacterium RIFOXYD1_FULL_36_11</name>
    <dbReference type="NCBI Taxonomy" id="1798656"/>
    <lineage>
        <taxon>Bacteria</taxon>
        <taxon>Candidatus Liptoniibacteriota</taxon>
    </lineage>
</organism>